<keyword evidence="1" id="KW-1133">Transmembrane helix</keyword>
<accession>X1N8Y6</accession>
<proteinExistence type="predicted"/>
<dbReference type="EMBL" id="BARV01031684">
    <property type="protein sequence ID" value="GAI40452.1"/>
    <property type="molecule type" value="Genomic_DNA"/>
</dbReference>
<name>X1N8Y6_9ZZZZ</name>
<organism evidence="2">
    <name type="scientific">marine sediment metagenome</name>
    <dbReference type="NCBI Taxonomy" id="412755"/>
    <lineage>
        <taxon>unclassified sequences</taxon>
        <taxon>metagenomes</taxon>
        <taxon>ecological metagenomes</taxon>
    </lineage>
</organism>
<evidence type="ECO:0008006" key="3">
    <source>
        <dbReference type="Google" id="ProtNLM"/>
    </source>
</evidence>
<evidence type="ECO:0000313" key="2">
    <source>
        <dbReference type="EMBL" id="GAI40452.1"/>
    </source>
</evidence>
<gene>
    <name evidence="2" type="ORF">S06H3_50098</name>
</gene>
<reference evidence="2" key="1">
    <citation type="journal article" date="2014" name="Front. Microbiol.">
        <title>High frequency of phylogenetically diverse reductive dehalogenase-homologous genes in deep subseafloor sedimentary metagenomes.</title>
        <authorList>
            <person name="Kawai M."/>
            <person name="Futagami T."/>
            <person name="Toyoda A."/>
            <person name="Takaki Y."/>
            <person name="Nishi S."/>
            <person name="Hori S."/>
            <person name="Arai W."/>
            <person name="Tsubouchi T."/>
            <person name="Morono Y."/>
            <person name="Uchiyama I."/>
            <person name="Ito T."/>
            <person name="Fujiyama A."/>
            <person name="Inagaki F."/>
            <person name="Takami H."/>
        </authorList>
    </citation>
    <scope>NUCLEOTIDE SEQUENCE</scope>
    <source>
        <strain evidence="2">Expedition CK06-06</strain>
    </source>
</reference>
<protein>
    <recommendedName>
        <fullName evidence="3">ABC3 transporter permease protein domain-containing protein</fullName>
    </recommendedName>
</protein>
<keyword evidence="1" id="KW-0812">Transmembrane</keyword>
<feature type="transmembrane region" description="Helical" evidence="1">
    <location>
        <begin position="19"/>
        <end position="47"/>
    </location>
</feature>
<keyword evidence="1" id="KW-0472">Membrane</keyword>
<sequence>LGVICAKIIELYTQSSSLFYFSISVSPGLVLFGLAFSLLTGCISGFLPARGAARLKPVEALRRYE</sequence>
<dbReference type="AlphaFoldDB" id="X1N8Y6"/>
<comment type="caution">
    <text evidence="2">The sequence shown here is derived from an EMBL/GenBank/DDBJ whole genome shotgun (WGS) entry which is preliminary data.</text>
</comment>
<evidence type="ECO:0000256" key="1">
    <source>
        <dbReference type="SAM" id="Phobius"/>
    </source>
</evidence>
<feature type="non-terminal residue" evidence="2">
    <location>
        <position position="1"/>
    </location>
</feature>